<dbReference type="Pfam" id="PF00009">
    <property type="entry name" value="GTP_EFTU"/>
    <property type="match status" value="1"/>
</dbReference>
<feature type="non-terminal residue" evidence="4">
    <location>
        <position position="1"/>
    </location>
</feature>
<dbReference type="InterPro" id="IPR000795">
    <property type="entry name" value="T_Tr_GTP-bd_dom"/>
</dbReference>
<evidence type="ECO:0000256" key="1">
    <source>
        <dbReference type="ARBA" id="ARBA00022741"/>
    </source>
</evidence>
<evidence type="ECO:0000313" key="4">
    <source>
        <dbReference type="EMBL" id="SVD01585.1"/>
    </source>
</evidence>
<dbReference type="EMBL" id="UINC01124440">
    <property type="protein sequence ID" value="SVD01585.1"/>
    <property type="molecule type" value="Genomic_DNA"/>
</dbReference>
<feature type="non-terminal residue" evidence="4">
    <location>
        <position position="277"/>
    </location>
</feature>
<organism evidence="4">
    <name type="scientific">marine metagenome</name>
    <dbReference type="NCBI Taxonomy" id="408172"/>
    <lineage>
        <taxon>unclassified sequences</taxon>
        <taxon>metagenomes</taxon>
        <taxon>ecological metagenomes</taxon>
    </lineage>
</organism>
<feature type="domain" description="Tr-type G" evidence="3">
    <location>
        <begin position="51"/>
        <end position="277"/>
    </location>
</feature>
<keyword evidence="2" id="KW-0342">GTP-binding</keyword>
<name>A0A382RWP8_9ZZZZ</name>
<evidence type="ECO:0000259" key="3">
    <source>
        <dbReference type="PROSITE" id="PS51722"/>
    </source>
</evidence>
<keyword evidence="1" id="KW-0547">Nucleotide-binding</keyword>
<protein>
    <recommendedName>
        <fullName evidence="3">Tr-type G domain-containing protein</fullName>
    </recommendedName>
</protein>
<sequence length="277" mass="30124">VHGADFSCHARLAWEKSALGRIVFQPSALVSSRVDRNKEETGIEMANKSTSGPRSIALIGPYSSGKTTLLENLLSVAGAISRKGTIKEGNTIGDSSPEARSRNMSVEVSTATFEFGGETLTILDCPGSLELMQESLDALVGVDAAVVVCEADADRAISMTPLLRFLEVHQIPYFVFVNKMDRLNTELSAFLSVLADLAKRPLAVRQLPLVEGDEVTGYVDVIHQRGHKYASDAESATIDVPEEMRDDLAQTRTELLEALSDFNDTLLERLLEDDIPT</sequence>
<reference evidence="4" key="1">
    <citation type="submission" date="2018-05" db="EMBL/GenBank/DDBJ databases">
        <authorList>
            <person name="Lanie J.A."/>
            <person name="Ng W.-L."/>
            <person name="Kazmierczak K.M."/>
            <person name="Andrzejewski T.M."/>
            <person name="Davidsen T.M."/>
            <person name="Wayne K.J."/>
            <person name="Tettelin H."/>
            <person name="Glass J.I."/>
            <person name="Rusch D."/>
            <person name="Podicherti R."/>
            <person name="Tsui H.-C.T."/>
            <person name="Winkler M.E."/>
        </authorList>
    </citation>
    <scope>NUCLEOTIDE SEQUENCE</scope>
</reference>
<dbReference type="PANTHER" id="PTHR43261:SF7">
    <property type="entry name" value="ELONGATION FACTOR G-LIKE PROTEIN"/>
    <property type="match status" value="1"/>
</dbReference>
<dbReference type="PANTHER" id="PTHR43261">
    <property type="entry name" value="TRANSLATION ELONGATION FACTOR G-RELATED"/>
    <property type="match status" value="1"/>
</dbReference>
<dbReference type="AlphaFoldDB" id="A0A382RWP8"/>
<dbReference type="InterPro" id="IPR027417">
    <property type="entry name" value="P-loop_NTPase"/>
</dbReference>
<dbReference type="SUPFAM" id="SSF52540">
    <property type="entry name" value="P-loop containing nucleoside triphosphate hydrolases"/>
    <property type="match status" value="1"/>
</dbReference>
<dbReference type="GO" id="GO:0005525">
    <property type="term" value="F:GTP binding"/>
    <property type="evidence" value="ECO:0007669"/>
    <property type="project" value="UniProtKB-KW"/>
</dbReference>
<dbReference type="GO" id="GO:0003924">
    <property type="term" value="F:GTPase activity"/>
    <property type="evidence" value="ECO:0007669"/>
    <property type="project" value="InterPro"/>
</dbReference>
<gene>
    <name evidence="4" type="ORF">METZ01_LOCUS354439</name>
</gene>
<dbReference type="PRINTS" id="PR00315">
    <property type="entry name" value="ELONGATNFCT"/>
</dbReference>
<dbReference type="PROSITE" id="PS51722">
    <property type="entry name" value="G_TR_2"/>
    <property type="match status" value="1"/>
</dbReference>
<accession>A0A382RWP8</accession>
<dbReference type="Gene3D" id="3.40.50.300">
    <property type="entry name" value="P-loop containing nucleotide triphosphate hydrolases"/>
    <property type="match status" value="1"/>
</dbReference>
<evidence type="ECO:0000256" key="2">
    <source>
        <dbReference type="ARBA" id="ARBA00023134"/>
    </source>
</evidence>
<dbReference type="GO" id="GO:0032790">
    <property type="term" value="P:ribosome disassembly"/>
    <property type="evidence" value="ECO:0007669"/>
    <property type="project" value="TreeGrafter"/>
</dbReference>
<proteinExistence type="predicted"/>